<dbReference type="Proteomes" id="UP000238312">
    <property type="component" value="Unassembled WGS sequence"/>
</dbReference>
<dbReference type="PANTHER" id="PTHR46082">
    <property type="entry name" value="ATP/GTP-BINDING PROTEIN-RELATED"/>
    <property type="match status" value="1"/>
</dbReference>
<keyword evidence="1" id="KW-0812">Transmembrane</keyword>
<dbReference type="Pfam" id="PF13424">
    <property type="entry name" value="TPR_12"/>
    <property type="match status" value="1"/>
</dbReference>
<keyword evidence="1" id="KW-1133">Transmembrane helix</keyword>
<dbReference type="Gene3D" id="3.40.50.300">
    <property type="entry name" value="P-loop containing nucleotide triphosphate hydrolases"/>
    <property type="match status" value="1"/>
</dbReference>
<dbReference type="SUPFAM" id="SSF52540">
    <property type="entry name" value="P-loop containing nucleoside triphosphate hydrolases"/>
    <property type="match status" value="1"/>
</dbReference>
<dbReference type="OrthoDB" id="580767at2"/>
<feature type="transmembrane region" description="Helical" evidence="1">
    <location>
        <begin position="37"/>
        <end position="55"/>
    </location>
</feature>
<keyword evidence="1" id="KW-0472">Membrane</keyword>
<dbReference type="InterPro" id="IPR053137">
    <property type="entry name" value="NLR-like"/>
</dbReference>
<dbReference type="Gene3D" id="1.25.40.10">
    <property type="entry name" value="Tetratricopeptide repeat domain"/>
    <property type="match status" value="2"/>
</dbReference>
<organism evidence="2 3">
    <name type="scientific">Nonomuraea fuscirosea</name>
    <dbReference type="NCBI Taxonomy" id="1291556"/>
    <lineage>
        <taxon>Bacteria</taxon>
        <taxon>Bacillati</taxon>
        <taxon>Actinomycetota</taxon>
        <taxon>Actinomycetes</taxon>
        <taxon>Streptosporangiales</taxon>
        <taxon>Streptosporangiaceae</taxon>
        <taxon>Nonomuraea</taxon>
    </lineage>
</organism>
<dbReference type="InterPro" id="IPR027417">
    <property type="entry name" value="P-loop_NTPase"/>
</dbReference>
<dbReference type="AlphaFoldDB" id="A0A2T0N718"/>
<feature type="transmembrane region" description="Helical" evidence="1">
    <location>
        <begin position="6"/>
        <end position="25"/>
    </location>
</feature>
<comment type="caution">
    <text evidence="2">The sequence shown here is derived from an EMBL/GenBank/DDBJ whole genome shotgun (WGS) entry which is preliminary data.</text>
</comment>
<dbReference type="RefSeq" id="WP_106236565.1">
    <property type="nucleotide sequence ID" value="NZ_JBFAIL010000002.1"/>
</dbReference>
<sequence>MPHWLRVAIAAVVPSTAGVLAWWICVARGLALDTTSIVVGLVVLLPGTPLAIWAGQSKPGTGPAPVPDDDRRSAPAVIGEVPREPKAFQPRPDLSERIDEVFSARHAAAVCALAGGRGVGKTHLAATYARSCIDQGIPVAWLHAETVGQLQGSVDRLAAELRIRGDGDDAATVTRKVRAWLQERREPYLVVIDNATDPDLLASLLPSHGRARVLITTNDQSFERLATLITVEQFSEEEAVGYLSRRVGGSEHDAFLPLAQELDRLPLALAIAAAALVGPPRLSCASYLVRLRTTPVETLLARPRGEPYPRGVAQAIMRSVGEIDPASAHLLGELSVLSTSGVGLDLLGMEAQTALGELAARSLVTFSRDDTTVSVHRLIRRAVREQATRDRTLARLIETAAERMRAAVEEITEKDTWRKWPTIMAVADHATALWEAVEQFGGDESAHIRPAAEIVLRVREVAAYHLIYLNDDIRAFPIAQSLVSGREKFLRADHPDTLTALFILARSHTADQAPQACELFQHVASERARVLGDDHPDTLLSRSWLAFTHNTAGRPAEALALLDQVVADQTRVLAPGHPTLLQARFSQAYVNVDAGQPDRAVALFEQLAADHERLFGADSPDTLVIRGRVAWAHAAAGHADEAARLYEVVAAAQERVIGADHPDTLITLHGLAAAYEAAGRSGDALTGYERVAARFEAVMGPEQTLTKTAKADLERVRRSLRQP</sequence>
<dbReference type="SUPFAM" id="SSF48452">
    <property type="entry name" value="TPR-like"/>
    <property type="match status" value="2"/>
</dbReference>
<evidence type="ECO:0000256" key="1">
    <source>
        <dbReference type="SAM" id="Phobius"/>
    </source>
</evidence>
<accession>A0A2T0N718</accession>
<dbReference type="PANTHER" id="PTHR46082:SF11">
    <property type="entry name" value="AAA+ ATPASE DOMAIN-CONTAINING PROTEIN-RELATED"/>
    <property type="match status" value="1"/>
</dbReference>
<evidence type="ECO:0000313" key="3">
    <source>
        <dbReference type="Proteomes" id="UP000238312"/>
    </source>
</evidence>
<gene>
    <name evidence="2" type="ORF">B0I32_103310</name>
</gene>
<dbReference type="EMBL" id="PVNG01000003">
    <property type="protein sequence ID" value="PRX68349.1"/>
    <property type="molecule type" value="Genomic_DNA"/>
</dbReference>
<reference evidence="2 3" key="1">
    <citation type="submission" date="2018-03" db="EMBL/GenBank/DDBJ databases">
        <title>Genomic Encyclopedia of Type Strains, Phase III (KMG-III): the genomes of soil and plant-associated and newly described type strains.</title>
        <authorList>
            <person name="Whitman W."/>
        </authorList>
    </citation>
    <scope>NUCLEOTIDE SEQUENCE [LARGE SCALE GENOMIC DNA]</scope>
    <source>
        <strain evidence="2 3">CGMCC 4.7104</strain>
    </source>
</reference>
<keyword evidence="3" id="KW-1185">Reference proteome</keyword>
<evidence type="ECO:0000313" key="2">
    <source>
        <dbReference type="EMBL" id="PRX68349.1"/>
    </source>
</evidence>
<dbReference type="InterPro" id="IPR011990">
    <property type="entry name" value="TPR-like_helical_dom_sf"/>
</dbReference>
<dbReference type="Pfam" id="PF13374">
    <property type="entry name" value="TPR_10"/>
    <property type="match status" value="2"/>
</dbReference>
<proteinExistence type="predicted"/>
<name>A0A2T0N718_9ACTN</name>
<protein>
    <submittedName>
        <fullName evidence="2">Tetratricopeptide repeat protein</fullName>
    </submittedName>
</protein>